<dbReference type="RefSeq" id="WP_149564938.1">
    <property type="nucleotide sequence ID" value="NZ_AP018930.1"/>
</dbReference>
<reference evidence="2" key="1">
    <citation type="submission" date="2018-09" db="EMBL/GenBank/DDBJ databases">
        <title>Complete Genome Sequencing of Sulfolobus sp. JCM 16834.</title>
        <authorList>
            <person name="Kato S."/>
            <person name="Itoh T."/>
            <person name="Ohkuma M."/>
        </authorList>
    </citation>
    <scope>NUCLEOTIDE SEQUENCE [LARGE SCALE GENOMIC DNA]</scope>
    <source>
        <strain evidence="2">IC-007</strain>
    </source>
</reference>
<protein>
    <submittedName>
        <fullName evidence="1">Uncharacterized protein</fullName>
    </submittedName>
</protein>
<name>A0A510E515_9CREN</name>
<dbReference type="AlphaFoldDB" id="A0A510E515"/>
<gene>
    <name evidence="1" type="ORF">IC007_2148</name>
</gene>
<sequence length="93" mass="10799">MIDPLNCDVFKRLTDGRLMIEVQGIRIFLKEEQTFGMVRDLTLKSTNYNLMCRIVFDEKKEKVIIVSCKGFKSDIVKAMIEESMKRSGLLYVS</sequence>
<evidence type="ECO:0000313" key="1">
    <source>
        <dbReference type="EMBL" id="BBG27594.1"/>
    </source>
</evidence>
<dbReference type="Proteomes" id="UP000325030">
    <property type="component" value="Chromosome"/>
</dbReference>
<dbReference type="EMBL" id="AP018930">
    <property type="protein sequence ID" value="BBG27594.1"/>
    <property type="molecule type" value="Genomic_DNA"/>
</dbReference>
<dbReference type="GeneID" id="41718476"/>
<proteinExistence type="predicted"/>
<accession>A0A510E515</accession>
<evidence type="ECO:0000313" key="2">
    <source>
        <dbReference type="Proteomes" id="UP000325030"/>
    </source>
</evidence>
<organism evidence="1 2">
    <name type="scientific">Sulfuracidifex tepidarius</name>
    <dbReference type="NCBI Taxonomy" id="1294262"/>
    <lineage>
        <taxon>Archaea</taxon>
        <taxon>Thermoproteota</taxon>
        <taxon>Thermoprotei</taxon>
        <taxon>Sulfolobales</taxon>
        <taxon>Sulfolobaceae</taxon>
        <taxon>Sulfuracidifex</taxon>
    </lineage>
</organism>